<reference evidence="2 3" key="1">
    <citation type="submission" date="2019-09" db="EMBL/GenBank/DDBJ databases">
        <title>Genomes of Cryomorphaceae.</title>
        <authorList>
            <person name="Bowman J.P."/>
        </authorList>
    </citation>
    <scope>NUCLEOTIDE SEQUENCE [LARGE SCALE GENOMIC DNA]</scope>
    <source>
        <strain evidence="2 3">KCTC 52047</strain>
    </source>
</reference>
<comment type="caution">
    <text evidence="2">The sequence shown here is derived from an EMBL/GenBank/DDBJ whole genome shotgun (WGS) entry which is preliminary data.</text>
</comment>
<evidence type="ECO:0000313" key="3">
    <source>
        <dbReference type="Proteomes" id="UP000435357"/>
    </source>
</evidence>
<keyword evidence="1" id="KW-0732">Signal</keyword>
<dbReference type="Gene3D" id="2.40.160.60">
    <property type="entry name" value="Outer membrane protein transport protein (OMPP1/FadL/TodX)"/>
    <property type="match status" value="1"/>
</dbReference>
<sequence>MKNCLFSIFVLFSSIAALAQSGGNGVYKFLDLPASARSASLGGSLITVRDGDVNLVKDNPAVLDSTVHNAAALTYINYISDVNFGYVTHARHFEDVGTFSAGMQYINYGTFTRADERGIKNGEFSAGEYAFDVSYGYQPDSLFSFGGTFKAIYSNFSSDNSFGLAFDLGAQYLSKNKLFSAGLVIDNLGYQIKPYVKGNRDNLPLNFQLAGSYKLPKAPIRFTVTASRLETWDLTYNQPQSEKAYLLPNGGTVSQNNEDGAFSFDNFMRHMNIAAEIMPSDNFHLRIGFNYLRKQELSPQDTRSGLAGFSFGTGFQIKRFRLSYGIAGYHLAGFSHHITIATNFSEFKSKG</sequence>
<keyword evidence="3" id="KW-1185">Reference proteome</keyword>
<accession>A0A6N6MAL9</accession>
<dbReference type="OrthoDB" id="9809953at2"/>
<dbReference type="EMBL" id="WACR01000001">
    <property type="protein sequence ID" value="KAB1066039.1"/>
    <property type="molecule type" value="Genomic_DNA"/>
</dbReference>
<evidence type="ECO:0000313" key="2">
    <source>
        <dbReference type="EMBL" id="KAB1066039.1"/>
    </source>
</evidence>
<feature type="chain" id="PRO_5027007512" evidence="1">
    <location>
        <begin position="20"/>
        <end position="351"/>
    </location>
</feature>
<evidence type="ECO:0000256" key="1">
    <source>
        <dbReference type="SAM" id="SignalP"/>
    </source>
</evidence>
<name>A0A6N6MAL9_9FLAO</name>
<dbReference type="NCBIfam" id="NF033711">
    <property type="entry name" value="T9SS_PorQ"/>
    <property type="match status" value="1"/>
</dbReference>
<dbReference type="RefSeq" id="WP_151166027.1">
    <property type="nucleotide sequence ID" value="NZ_WACR01000001.1"/>
</dbReference>
<dbReference type="Proteomes" id="UP000435357">
    <property type="component" value="Unassembled WGS sequence"/>
</dbReference>
<proteinExistence type="predicted"/>
<protein>
    <submittedName>
        <fullName evidence="2">Type IX secretion system protein PorQ</fullName>
    </submittedName>
</protein>
<gene>
    <name evidence="2" type="primary">porQ</name>
    <name evidence="2" type="ORF">F3059_00800</name>
</gene>
<organism evidence="2 3">
    <name type="scientific">Salibacter halophilus</name>
    <dbReference type="NCBI Taxonomy" id="1803916"/>
    <lineage>
        <taxon>Bacteria</taxon>
        <taxon>Pseudomonadati</taxon>
        <taxon>Bacteroidota</taxon>
        <taxon>Flavobacteriia</taxon>
        <taxon>Flavobacteriales</taxon>
        <taxon>Salibacteraceae</taxon>
        <taxon>Salibacter</taxon>
    </lineage>
</organism>
<dbReference type="AlphaFoldDB" id="A0A6N6MAL9"/>
<dbReference type="NCBIfam" id="NF033709">
    <property type="entry name" value="PorV_fam"/>
    <property type="match status" value="1"/>
</dbReference>
<feature type="signal peptide" evidence="1">
    <location>
        <begin position="1"/>
        <end position="19"/>
    </location>
</feature>